<organism evidence="1">
    <name type="scientific">Macrococcus psychrotolerans</name>
    <dbReference type="NCBI Taxonomy" id="3039389"/>
    <lineage>
        <taxon>Bacteria</taxon>
        <taxon>Bacillati</taxon>
        <taxon>Bacillota</taxon>
        <taxon>Bacilli</taxon>
        <taxon>Bacillales</taxon>
        <taxon>Staphylococcaceae</taxon>
        <taxon>Macrococcus</taxon>
    </lineage>
</organism>
<name>A0AAU6RI67_9STAP</name>
<gene>
    <name evidence="1" type="ORF">QA540_10880</name>
</gene>
<accession>A0AAU6RI67</accession>
<dbReference type="AlphaFoldDB" id="A0AAU6RI67"/>
<keyword evidence="1" id="KW-0614">Plasmid</keyword>
<geneLocation type="plasmid" evidence="1">
    <name>pMP13116_1</name>
</geneLocation>
<evidence type="ECO:0000313" key="1">
    <source>
        <dbReference type="EMBL" id="WZE69917.1"/>
    </source>
</evidence>
<sequence>MVAAAKSIASIMKSPKRKYNHYRAVLKDYKLYLGSGLSRTNAIKRAKSKKDVWSVSKNQAKEVARGANKNGLPIHEIDQNRKGKYFHYHPYKRTPKMHSFYGKAQ</sequence>
<protein>
    <submittedName>
        <fullName evidence="1">Uncharacterized protein</fullName>
    </submittedName>
</protein>
<proteinExistence type="predicted"/>
<dbReference type="EMBL" id="CP124586">
    <property type="protein sequence ID" value="WZE69917.1"/>
    <property type="molecule type" value="Genomic_DNA"/>
</dbReference>
<reference evidence="1" key="1">
    <citation type="submission" date="2023-04" db="EMBL/GenBank/DDBJ databases">
        <title>Macrococci isolated from food, foodproducing animals, and human clinical materials.</title>
        <authorList>
            <person name="Maslanova I."/>
            <person name="Svec P."/>
            <person name="Sedlacek I."/>
            <person name="Novakova D."/>
            <person name="Keller J.E."/>
            <person name="Schwendener S."/>
            <person name="Finstrlova A."/>
            <person name="Botka T."/>
            <person name="Kovarovic V."/>
            <person name="Petras P."/>
            <person name="Perreten V."/>
            <person name="Pantucek R."/>
        </authorList>
    </citation>
    <scope>NUCLEOTIDE SEQUENCE</scope>
    <source>
        <strain evidence="1">NRL/St 13/116</strain>
        <plasmid evidence="1">pMP13116_1</plasmid>
    </source>
</reference>
<dbReference type="RefSeq" id="WP_413475593.1">
    <property type="nucleotide sequence ID" value="NZ_CP124586.1"/>
</dbReference>